<sequence length="59" mass="6824">IIRIRLRELSLQHIKNVLNDVLLMQENHPGTVISIKTHHTLNLLYNTVKQGITQVRSRG</sequence>
<dbReference type="Proteomes" id="UP000663823">
    <property type="component" value="Unassembled WGS sequence"/>
</dbReference>
<comment type="caution">
    <text evidence="1">The sequence shown here is derived from an EMBL/GenBank/DDBJ whole genome shotgun (WGS) entry which is preliminary data.</text>
</comment>
<protein>
    <submittedName>
        <fullName evidence="1">Uncharacterized protein</fullName>
    </submittedName>
</protein>
<gene>
    <name evidence="1" type="ORF">OTI717_LOCUS40822</name>
</gene>
<organism evidence="1 2">
    <name type="scientific">Rotaria sordida</name>
    <dbReference type="NCBI Taxonomy" id="392033"/>
    <lineage>
        <taxon>Eukaryota</taxon>
        <taxon>Metazoa</taxon>
        <taxon>Spiralia</taxon>
        <taxon>Gnathifera</taxon>
        <taxon>Rotifera</taxon>
        <taxon>Eurotatoria</taxon>
        <taxon>Bdelloidea</taxon>
        <taxon>Philodinida</taxon>
        <taxon>Philodinidae</taxon>
        <taxon>Rotaria</taxon>
    </lineage>
</organism>
<dbReference type="AlphaFoldDB" id="A0A820FFA2"/>
<accession>A0A820FFA2</accession>
<feature type="non-terminal residue" evidence="1">
    <location>
        <position position="59"/>
    </location>
</feature>
<evidence type="ECO:0000313" key="2">
    <source>
        <dbReference type="Proteomes" id="UP000663823"/>
    </source>
</evidence>
<proteinExistence type="predicted"/>
<feature type="non-terminal residue" evidence="1">
    <location>
        <position position="1"/>
    </location>
</feature>
<reference evidence="1" key="1">
    <citation type="submission" date="2021-02" db="EMBL/GenBank/DDBJ databases">
        <authorList>
            <person name="Nowell W R."/>
        </authorList>
    </citation>
    <scope>NUCLEOTIDE SEQUENCE</scope>
</reference>
<name>A0A820FFA2_9BILA</name>
<dbReference type="EMBL" id="CAJOAX010035535">
    <property type="protein sequence ID" value="CAF4262718.1"/>
    <property type="molecule type" value="Genomic_DNA"/>
</dbReference>
<evidence type="ECO:0000313" key="1">
    <source>
        <dbReference type="EMBL" id="CAF4262718.1"/>
    </source>
</evidence>